<evidence type="ECO:0000256" key="2">
    <source>
        <dbReference type="ARBA" id="ARBA00007299"/>
    </source>
</evidence>
<dbReference type="PANTHER" id="PTHR23061:SF12">
    <property type="entry name" value="DNA POLYMERASE ALPHA SUBUNIT B"/>
    <property type="match status" value="1"/>
</dbReference>
<comment type="subcellular location">
    <subcellularLocation>
        <location evidence="1">Nucleus</location>
    </subcellularLocation>
</comment>
<comment type="similarity">
    <text evidence="2">Belongs to the DNA polymerase alpha subunit B family.</text>
</comment>
<dbReference type="Pfam" id="PF22062">
    <property type="entry name" value="OB_DPOA2"/>
    <property type="match status" value="1"/>
</dbReference>
<feature type="domain" description="DNA polymerase alpha subunit B OB" evidence="7">
    <location>
        <begin position="1"/>
        <end position="72"/>
    </location>
</feature>
<evidence type="ECO:0000313" key="8">
    <source>
        <dbReference type="Ensembl" id="ENSCINP00000006438.3"/>
    </source>
</evidence>
<evidence type="ECO:0000256" key="5">
    <source>
        <dbReference type="ARBA" id="ARBA00023242"/>
    </source>
</evidence>
<dbReference type="InterPro" id="IPR016722">
    <property type="entry name" value="DNA_pol_alpha_bsu"/>
</dbReference>
<keyword evidence="9" id="KW-1185">Reference proteome</keyword>
<accession>F6QIV0</accession>
<dbReference type="InterPro" id="IPR007185">
    <property type="entry name" value="DNA_pol_a/d/e_bsu"/>
</dbReference>
<dbReference type="GO" id="GO:0005634">
    <property type="term" value="C:nucleus"/>
    <property type="evidence" value="ECO:0007669"/>
    <property type="project" value="UniProtKB-SubCell"/>
</dbReference>
<keyword evidence="4" id="KW-0235">DNA replication</keyword>
<feature type="domain" description="DNA polymerase alpha/delta/epsilon subunit B" evidence="6">
    <location>
        <begin position="92"/>
        <end position="287"/>
    </location>
</feature>
<reference evidence="9" key="1">
    <citation type="journal article" date="2002" name="Science">
        <title>The draft genome of Ciona intestinalis: insights into chordate and vertebrate origins.</title>
        <authorList>
            <person name="Dehal P."/>
            <person name="Satou Y."/>
            <person name="Campbell R.K."/>
            <person name="Chapman J."/>
            <person name="Degnan B."/>
            <person name="De Tomaso A."/>
            <person name="Davidson B."/>
            <person name="Di Gregorio A."/>
            <person name="Gelpke M."/>
            <person name="Goodstein D.M."/>
            <person name="Harafuji N."/>
            <person name="Hastings K.E."/>
            <person name="Ho I."/>
            <person name="Hotta K."/>
            <person name="Huang W."/>
            <person name="Kawashima T."/>
            <person name="Lemaire P."/>
            <person name="Martinez D."/>
            <person name="Meinertzhagen I.A."/>
            <person name="Necula S."/>
            <person name="Nonaka M."/>
            <person name="Putnam N."/>
            <person name="Rash S."/>
            <person name="Saiga H."/>
            <person name="Satake M."/>
            <person name="Terry A."/>
            <person name="Yamada L."/>
            <person name="Wang H.G."/>
            <person name="Awazu S."/>
            <person name="Azumi K."/>
            <person name="Boore J."/>
            <person name="Branno M."/>
            <person name="Chin-Bow S."/>
            <person name="DeSantis R."/>
            <person name="Doyle S."/>
            <person name="Francino P."/>
            <person name="Keys D.N."/>
            <person name="Haga S."/>
            <person name="Hayashi H."/>
            <person name="Hino K."/>
            <person name="Imai K.S."/>
            <person name="Inaba K."/>
            <person name="Kano S."/>
            <person name="Kobayashi K."/>
            <person name="Kobayashi M."/>
            <person name="Lee B.I."/>
            <person name="Makabe K.W."/>
            <person name="Manohar C."/>
            <person name="Matassi G."/>
            <person name="Medina M."/>
            <person name="Mochizuki Y."/>
            <person name="Mount S."/>
            <person name="Morishita T."/>
            <person name="Miura S."/>
            <person name="Nakayama A."/>
            <person name="Nishizaka S."/>
            <person name="Nomoto H."/>
            <person name="Ohta F."/>
            <person name="Oishi K."/>
            <person name="Rigoutsos I."/>
            <person name="Sano M."/>
            <person name="Sasaki A."/>
            <person name="Sasakura Y."/>
            <person name="Shoguchi E."/>
            <person name="Shin-i T."/>
            <person name="Spagnuolo A."/>
            <person name="Stainier D."/>
            <person name="Suzuki M.M."/>
            <person name="Tassy O."/>
            <person name="Takatori N."/>
            <person name="Tokuoka M."/>
            <person name="Yagi K."/>
            <person name="Yoshizaki F."/>
            <person name="Wada S."/>
            <person name="Zhang C."/>
            <person name="Hyatt P.D."/>
            <person name="Larimer F."/>
            <person name="Detter C."/>
            <person name="Doggett N."/>
            <person name="Glavina T."/>
            <person name="Hawkins T."/>
            <person name="Richardson P."/>
            <person name="Lucas S."/>
            <person name="Kohara Y."/>
            <person name="Levine M."/>
            <person name="Satoh N."/>
            <person name="Rokhsar D.S."/>
        </authorList>
    </citation>
    <scope>NUCLEOTIDE SEQUENCE [LARGE SCALE GENOMIC DNA]</scope>
</reference>
<dbReference type="HOGENOM" id="CLU_014923_0_0_1"/>
<organism evidence="8 9">
    <name type="scientific">Ciona intestinalis</name>
    <name type="common">Transparent sea squirt</name>
    <name type="synonym">Ascidia intestinalis</name>
    <dbReference type="NCBI Taxonomy" id="7719"/>
    <lineage>
        <taxon>Eukaryota</taxon>
        <taxon>Metazoa</taxon>
        <taxon>Chordata</taxon>
        <taxon>Tunicata</taxon>
        <taxon>Ascidiacea</taxon>
        <taxon>Phlebobranchia</taxon>
        <taxon>Cionidae</taxon>
        <taxon>Ciona</taxon>
    </lineage>
</organism>
<dbReference type="Proteomes" id="UP000008144">
    <property type="component" value="Unassembled WGS sequence"/>
</dbReference>
<evidence type="ECO:0000313" key="9">
    <source>
        <dbReference type="Proteomes" id="UP000008144"/>
    </source>
</evidence>
<dbReference type="Ensembl" id="ENSCINT00000006438.3">
    <property type="protein sequence ID" value="ENSCINP00000006438.3"/>
    <property type="gene ID" value="ENSCING00000003161.3"/>
</dbReference>
<dbReference type="InterPro" id="IPR054300">
    <property type="entry name" value="OB_DPOA2"/>
</dbReference>
<evidence type="ECO:0000259" key="7">
    <source>
        <dbReference type="Pfam" id="PF22062"/>
    </source>
</evidence>
<dbReference type="OMA" id="AGHICIN"/>
<protein>
    <recommendedName>
        <fullName evidence="3">DNA polymerase alpha subunit B</fullName>
    </recommendedName>
</protein>
<reference evidence="8" key="2">
    <citation type="submission" date="2025-08" db="UniProtKB">
        <authorList>
            <consortium name="Ensembl"/>
        </authorList>
    </citation>
    <scope>IDENTIFICATION</scope>
</reference>
<sequence length="328" mass="35865">VVIMGRVRSEDGAKLTPHSVALEGDRGVSSGRVGVVGVEGLTEFSLFPGKLVAMRGVNIDGRKFHVSKIFNLPRRVGRMRVGDGSKEDHFTIMVASGPFTTSDSDDHKPLLDFLDVVTKMQPSLTIFIGPLVEKATSGKTYADSAKFWTSHIINTISDITEVVFVPSQRDLFHHPVYPQPPYNIPGSTKVHFVSNPATIIVNDKIKIGVSSTDILFHLVATEISRSATKKSDRIGRLVSHILNQGSFYPLYPPDKSVNLDLLSSEDHGRIPPDVDLVLLPSNLQHFIKDVAGHICINPGRIVKGKSGGTYARILVDEDRSCVAEIIKI</sequence>
<proteinExistence type="inferred from homology"/>
<evidence type="ECO:0000256" key="3">
    <source>
        <dbReference type="ARBA" id="ARBA00018596"/>
    </source>
</evidence>
<dbReference type="GO" id="GO:0003677">
    <property type="term" value="F:DNA binding"/>
    <property type="evidence" value="ECO:0007669"/>
    <property type="project" value="InterPro"/>
</dbReference>
<dbReference type="AlphaFoldDB" id="F6QIV0"/>
<dbReference type="GeneTree" id="ENSGT00390000016784"/>
<keyword evidence="5" id="KW-0539">Nucleus</keyword>
<dbReference type="InParanoid" id="F6QIV0"/>
<evidence type="ECO:0000256" key="1">
    <source>
        <dbReference type="ARBA" id="ARBA00004123"/>
    </source>
</evidence>
<dbReference type="Gene3D" id="3.60.21.60">
    <property type="match status" value="1"/>
</dbReference>
<evidence type="ECO:0000259" key="6">
    <source>
        <dbReference type="Pfam" id="PF04042"/>
    </source>
</evidence>
<name>F6QIV0_CIOIN</name>
<dbReference type="FunCoup" id="F6QIV0">
    <property type="interactions" value="65"/>
</dbReference>
<dbReference type="GO" id="GO:0006260">
    <property type="term" value="P:DNA replication"/>
    <property type="evidence" value="ECO:0007669"/>
    <property type="project" value="UniProtKB-KW"/>
</dbReference>
<dbReference type="PANTHER" id="PTHR23061">
    <property type="entry name" value="DNA POLYMERASE 2 ALPHA 70 KDA SUBUNIT"/>
    <property type="match status" value="1"/>
</dbReference>
<dbReference type="Pfam" id="PF04042">
    <property type="entry name" value="DNA_pol_E_B"/>
    <property type="match status" value="1"/>
</dbReference>
<evidence type="ECO:0000256" key="4">
    <source>
        <dbReference type="ARBA" id="ARBA00022705"/>
    </source>
</evidence>
<dbReference type="STRING" id="7719.ENSCINP00000006438"/>
<reference evidence="8" key="3">
    <citation type="submission" date="2025-09" db="UniProtKB">
        <authorList>
            <consortium name="Ensembl"/>
        </authorList>
    </citation>
    <scope>IDENTIFICATION</scope>
</reference>